<feature type="chain" id="PRO_5046985534" evidence="1">
    <location>
        <begin position="21"/>
        <end position="113"/>
    </location>
</feature>
<reference evidence="2 3" key="1">
    <citation type="submission" date="2024-04" db="EMBL/GenBank/DDBJ databases">
        <title>whole genome sequencing of Lutimonas vermicola strain IMCC1616.</title>
        <authorList>
            <person name="Bae S.S."/>
        </authorList>
    </citation>
    <scope>NUCLEOTIDE SEQUENCE [LARGE SCALE GENOMIC DNA]</scope>
    <source>
        <strain evidence="2 3">IMCC1616</strain>
    </source>
</reference>
<evidence type="ECO:0000313" key="3">
    <source>
        <dbReference type="Proteomes" id="UP001474120"/>
    </source>
</evidence>
<organism evidence="2 3">
    <name type="scientific">Lutimonas vermicola</name>
    <dbReference type="NCBI Taxonomy" id="414288"/>
    <lineage>
        <taxon>Bacteria</taxon>
        <taxon>Pseudomonadati</taxon>
        <taxon>Bacteroidota</taxon>
        <taxon>Flavobacteriia</taxon>
        <taxon>Flavobacteriales</taxon>
        <taxon>Flavobacteriaceae</taxon>
        <taxon>Lutimonas</taxon>
    </lineage>
</organism>
<keyword evidence="3" id="KW-1185">Reference proteome</keyword>
<evidence type="ECO:0000256" key="1">
    <source>
        <dbReference type="SAM" id="SignalP"/>
    </source>
</evidence>
<name>A0ABU9KWC1_9FLAO</name>
<keyword evidence="1" id="KW-0732">Signal</keyword>
<proteinExistence type="predicted"/>
<evidence type="ECO:0000313" key="2">
    <source>
        <dbReference type="EMBL" id="MEL4454486.1"/>
    </source>
</evidence>
<dbReference type="RefSeq" id="WP_342158037.1">
    <property type="nucleotide sequence ID" value="NZ_JBCDNA010000001.1"/>
</dbReference>
<feature type="signal peptide" evidence="1">
    <location>
        <begin position="1"/>
        <end position="20"/>
    </location>
</feature>
<comment type="caution">
    <text evidence="2">The sequence shown here is derived from an EMBL/GenBank/DDBJ whole genome shotgun (WGS) entry which is preliminary data.</text>
</comment>
<dbReference type="Proteomes" id="UP001474120">
    <property type="component" value="Unassembled WGS sequence"/>
</dbReference>
<accession>A0ABU9KWC1</accession>
<sequence>MKSLKLFVLALTLFTINVSAANLNPIKPTDELRVEIVDLIGSNYLADMEVDQYAAEVLFTVNNDRELIVLSVDTENAQLESYLKRKLNYKKVNHQPGKHGEIYLLPVKMIKQL</sequence>
<protein>
    <submittedName>
        <fullName evidence="2">Uncharacterized protein</fullName>
    </submittedName>
</protein>
<gene>
    <name evidence="2" type="ORF">AABB81_01165</name>
</gene>
<dbReference type="EMBL" id="JBCDNA010000001">
    <property type="protein sequence ID" value="MEL4454486.1"/>
    <property type="molecule type" value="Genomic_DNA"/>
</dbReference>